<comment type="caution">
    <text evidence="2">The sequence shown here is derived from an EMBL/GenBank/DDBJ whole genome shotgun (WGS) entry which is preliminary data.</text>
</comment>
<reference evidence="2 3" key="1">
    <citation type="submission" date="2016-11" db="EMBL/GenBank/DDBJ databases">
        <title>The macronuclear genome of Stentor coeruleus: a giant cell with tiny introns.</title>
        <authorList>
            <person name="Slabodnick M."/>
            <person name="Ruby J.G."/>
            <person name="Reiff S.B."/>
            <person name="Swart E.C."/>
            <person name="Gosai S."/>
            <person name="Prabakaran S."/>
            <person name="Witkowska E."/>
            <person name="Larue G.E."/>
            <person name="Fisher S."/>
            <person name="Freeman R.M."/>
            <person name="Gunawardena J."/>
            <person name="Chu W."/>
            <person name="Stover N.A."/>
            <person name="Gregory B.D."/>
            <person name="Nowacki M."/>
            <person name="Derisi J."/>
            <person name="Roy S.W."/>
            <person name="Marshall W.F."/>
            <person name="Sood P."/>
        </authorList>
    </citation>
    <scope>NUCLEOTIDE SEQUENCE [LARGE SCALE GENOMIC DNA]</scope>
    <source>
        <strain evidence="2">WM001</strain>
    </source>
</reference>
<protein>
    <submittedName>
        <fullName evidence="2">Uncharacterized protein</fullName>
    </submittedName>
</protein>
<evidence type="ECO:0000313" key="2">
    <source>
        <dbReference type="EMBL" id="OMJ73527.1"/>
    </source>
</evidence>
<sequence length="136" mass="15999">MDRTIKLPLGIDNRRNSDLYCAQFKYKDLVEKLKIVQAELNTNNKIYSFTSFVEKNVTDKRNLRINSEKKNRNIKDSNIQDRKKDQSFSPNKRSNLQKNTCRQKSNISETIFGDNKINIYTTRLSKFSNVSVRKSN</sequence>
<dbReference type="Proteomes" id="UP000187209">
    <property type="component" value="Unassembled WGS sequence"/>
</dbReference>
<feature type="compositionally biased region" description="Polar residues" evidence="1">
    <location>
        <begin position="87"/>
        <end position="100"/>
    </location>
</feature>
<evidence type="ECO:0000313" key="3">
    <source>
        <dbReference type="Proteomes" id="UP000187209"/>
    </source>
</evidence>
<name>A0A1R2B9V3_9CILI</name>
<evidence type="ECO:0000256" key="1">
    <source>
        <dbReference type="SAM" id="MobiDB-lite"/>
    </source>
</evidence>
<keyword evidence="3" id="KW-1185">Reference proteome</keyword>
<gene>
    <name evidence="2" type="ORF">SteCoe_27749</name>
</gene>
<dbReference type="EMBL" id="MPUH01000815">
    <property type="protein sequence ID" value="OMJ73527.1"/>
    <property type="molecule type" value="Genomic_DNA"/>
</dbReference>
<dbReference type="AlphaFoldDB" id="A0A1R2B9V3"/>
<organism evidence="2 3">
    <name type="scientific">Stentor coeruleus</name>
    <dbReference type="NCBI Taxonomy" id="5963"/>
    <lineage>
        <taxon>Eukaryota</taxon>
        <taxon>Sar</taxon>
        <taxon>Alveolata</taxon>
        <taxon>Ciliophora</taxon>
        <taxon>Postciliodesmatophora</taxon>
        <taxon>Heterotrichea</taxon>
        <taxon>Heterotrichida</taxon>
        <taxon>Stentoridae</taxon>
        <taxon>Stentor</taxon>
    </lineage>
</organism>
<feature type="region of interest" description="Disordered" evidence="1">
    <location>
        <begin position="63"/>
        <end position="100"/>
    </location>
</feature>
<accession>A0A1R2B9V3</accession>
<proteinExistence type="predicted"/>
<feature type="compositionally biased region" description="Basic and acidic residues" evidence="1">
    <location>
        <begin position="63"/>
        <end position="86"/>
    </location>
</feature>